<dbReference type="FunFam" id="2.60.260.20:FF:000013">
    <property type="entry name" value="DnaJ subfamily B member 11"/>
    <property type="match status" value="1"/>
</dbReference>
<dbReference type="GO" id="GO:0005737">
    <property type="term" value="C:cytoplasm"/>
    <property type="evidence" value="ECO:0007669"/>
    <property type="project" value="TreeGrafter"/>
</dbReference>
<gene>
    <name evidence="3" type="ORF">CGZ93_07650</name>
</gene>
<dbReference type="EMBL" id="NMVQ01000011">
    <property type="protein sequence ID" value="OYO22402.1"/>
    <property type="molecule type" value="Genomic_DNA"/>
</dbReference>
<dbReference type="SUPFAM" id="SSF46565">
    <property type="entry name" value="Chaperone J-domain"/>
    <property type="match status" value="1"/>
</dbReference>
<dbReference type="PROSITE" id="PS50076">
    <property type="entry name" value="DNAJ_2"/>
    <property type="match status" value="1"/>
</dbReference>
<dbReference type="PRINTS" id="PR00625">
    <property type="entry name" value="JDOMAIN"/>
</dbReference>
<protein>
    <submittedName>
        <fullName evidence="3">Molecular chaperone DnaJ</fullName>
    </submittedName>
</protein>
<dbReference type="PROSITE" id="PS00636">
    <property type="entry name" value="DNAJ_1"/>
    <property type="match status" value="1"/>
</dbReference>
<feature type="region of interest" description="Disordered" evidence="1">
    <location>
        <begin position="77"/>
        <end position="99"/>
    </location>
</feature>
<dbReference type="GO" id="GO:0051082">
    <property type="term" value="F:unfolded protein binding"/>
    <property type="evidence" value="ECO:0007669"/>
    <property type="project" value="InterPro"/>
</dbReference>
<dbReference type="SMART" id="SM00271">
    <property type="entry name" value="DnaJ"/>
    <property type="match status" value="1"/>
</dbReference>
<comment type="caution">
    <text evidence="3">The sequence shown here is derived from an EMBL/GenBank/DDBJ whole genome shotgun (WGS) entry which is preliminary data.</text>
</comment>
<organism evidence="3 4">
    <name type="scientific">Enemella dayhoffiae</name>
    <dbReference type="NCBI Taxonomy" id="2016507"/>
    <lineage>
        <taxon>Bacteria</taxon>
        <taxon>Bacillati</taxon>
        <taxon>Actinomycetota</taxon>
        <taxon>Actinomycetes</taxon>
        <taxon>Propionibacteriales</taxon>
        <taxon>Propionibacteriaceae</taxon>
        <taxon>Enemella</taxon>
    </lineage>
</organism>
<dbReference type="RefSeq" id="WP_094363559.1">
    <property type="nucleotide sequence ID" value="NZ_NMVQ01000011.1"/>
</dbReference>
<dbReference type="Gene3D" id="1.10.287.110">
    <property type="entry name" value="DnaJ domain"/>
    <property type="match status" value="1"/>
</dbReference>
<evidence type="ECO:0000256" key="1">
    <source>
        <dbReference type="SAM" id="MobiDB-lite"/>
    </source>
</evidence>
<evidence type="ECO:0000313" key="4">
    <source>
        <dbReference type="Proteomes" id="UP000216311"/>
    </source>
</evidence>
<dbReference type="Pfam" id="PF00226">
    <property type="entry name" value="DnaJ"/>
    <property type="match status" value="1"/>
</dbReference>
<dbReference type="AlphaFoldDB" id="A0A255H4G2"/>
<reference evidence="3 4" key="1">
    <citation type="submission" date="2017-07" db="EMBL/GenBank/DDBJ databases">
        <title>Draft whole genome sequences of clinical Proprionibacteriaceae strains.</title>
        <authorList>
            <person name="Bernier A.-M."/>
            <person name="Bernard K."/>
            <person name="Domingo M.-C."/>
        </authorList>
    </citation>
    <scope>NUCLEOTIDE SEQUENCE [LARGE SCALE GENOMIC DNA]</scope>
    <source>
        <strain evidence="3 4">NML 130396</strain>
    </source>
</reference>
<evidence type="ECO:0000259" key="2">
    <source>
        <dbReference type="PROSITE" id="PS50076"/>
    </source>
</evidence>
<dbReference type="Proteomes" id="UP000216311">
    <property type="component" value="Unassembled WGS sequence"/>
</dbReference>
<dbReference type="CDD" id="cd06257">
    <property type="entry name" value="DnaJ"/>
    <property type="match status" value="1"/>
</dbReference>
<keyword evidence="4" id="KW-1185">Reference proteome</keyword>
<dbReference type="CDD" id="cd10747">
    <property type="entry name" value="DnaJ_C"/>
    <property type="match status" value="1"/>
</dbReference>
<dbReference type="InterPro" id="IPR036869">
    <property type="entry name" value="J_dom_sf"/>
</dbReference>
<dbReference type="InterPro" id="IPR018253">
    <property type="entry name" value="DnaJ_domain_CS"/>
</dbReference>
<dbReference type="InterPro" id="IPR001623">
    <property type="entry name" value="DnaJ_domain"/>
</dbReference>
<dbReference type="PANTHER" id="PTHR43096">
    <property type="entry name" value="DNAJ HOMOLOG 1, MITOCHONDRIAL-RELATED"/>
    <property type="match status" value="1"/>
</dbReference>
<feature type="domain" description="J" evidence="2">
    <location>
        <begin position="4"/>
        <end position="68"/>
    </location>
</feature>
<proteinExistence type="predicted"/>
<dbReference type="PANTHER" id="PTHR43096:SF58">
    <property type="entry name" value="CHAPERONE DNAJ-DOMAIN SUPERFAMILY PROTEIN"/>
    <property type="match status" value="1"/>
</dbReference>
<dbReference type="Pfam" id="PF01556">
    <property type="entry name" value="DnaJ_C"/>
    <property type="match status" value="1"/>
</dbReference>
<dbReference type="InterPro" id="IPR008971">
    <property type="entry name" value="HSP40/DnaJ_pept-bd"/>
</dbReference>
<evidence type="ECO:0000313" key="3">
    <source>
        <dbReference type="EMBL" id="OYO22402.1"/>
    </source>
</evidence>
<dbReference type="SUPFAM" id="SSF49493">
    <property type="entry name" value="HSP40/DnaJ peptide-binding domain"/>
    <property type="match status" value="2"/>
</dbReference>
<accession>A0A255H4G2</accession>
<name>A0A255H4G2_9ACTN</name>
<dbReference type="Gene3D" id="2.60.260.20">
    <property type="entry name" value="Urease metallochaperone UreE, N-terminal domain"/>
    <property type="match status" value="2"/>
</dbReference>
<sequence>MAEDLYSALGVSRSADQKEIRRAYREKARKFHPDVNKTPGAEETFKRISEAHDVLSDPETRAQYDRFGENFRQYAAADAARSSEQPRRSGGTRYTWSGGGAQSANWEDLFGGGAQSANWEDLFGGGFGGFGRGADHTAELEITVEEAYRGGRRTVQVASPYGGAQEYTIDIPAGAVDGQRLRVAGAGGAGADGQDGDLLVTLRVKDSKRYRLSGADIETDLPIAPWEAALGADVSMPTPGGPVTVHVPPGSSTGRRLRLRGQGMPRGGQPGDLYARVKVVVPRTLSKKEKELFEQLRDESSFDARRGS</sequence>
<dbReference type="GO" id="GO:0042026">
    <property type="term" value="P:protein refolding"/>
    <property type="evidence" value="ECO:0007669"/>
    <property type="project" value="TreeGrafter"/>
</dbReference>
<dbReference type="OrthoDB" id="9779889at2"/>
<dbReference type="InterPro" id="IPR002939">
    <property type="entry name" value="DnaJ_C"/>
</dbReference>